<dbReference type="SMART" id="SM00748">
    <property type="entry name" value="HEPN"/>
    <property type="match status" value="1"/>
</dbReference>
<evidence type="ECO:0000313" key="2">
    <source>
        <dbReference type="EMBL" id="BDB99341.1"/>
    </source>
</evidence>
<dbReference type="RefSeq" id="WP_229569659.1">
    <property type="nucleotide sequence ID" value="NZ_AP025226.1"/>
</dbReference>
<dbReference type="PROSITE" id="PS50910">
    <property type="entry name" value="HEPN"/>
    <property type="match status" value="1"/>
</dbReference>
<dbReference type="EMBL" id="AP025226">
    <property type="protein sequence ID" value="BDB99341.1"/>
    <property type="molecule type" value="Genomic_DNA"/>
</dbReference>
<reference evidence="2 3" key="1">
    <citation type="journal article" date="2022" name="Microbiol. Resour. Announc.">
        <title>Complete Genome Sequence of the Hyperthermophilic and Acidophilic Archaeon Saccharolobus caldissimus Strain HS-3T.</title>
        <authorList>
            <person name="Sakai H.D."/>
            <person name="Kurosawa N."/>
        </authorList>
    </citation>
    <scope>NUCLEOTIDE SEQUENCE [LARGE SCALE GENOMIC DNA]</scope>
    <source>
        <strain evidence="2 3">JCM32116</strain>
    </source>
</reference>
<feature type="domain" description="HEPN" evidence="1">
    <location>
        <begin position="7"/>
        <end position="118"/>
    </location>
</feature>
<protein>
    <submittedName>
        <fullName evidence="2">HEPN domain-containing protein</fullName>
    </submittedName>
</protein>
<dbReference type="AlphaFoldDB" id="A0AAQ4CU60"/>
<dbReference type="InterPro" id="IPR007842">
    <property type="entry name" value="HEPN_dom"/>
</dbReference>
<dbReference type="Pfam" id="PF05168">
    <property type="entry name" value="HEPN"/>
    <property type="match status" value="1"/>
</dbReference>
<gene>
    <name evidence="2" type="ORF">SACC_23580</name>
</gene>
<dbReference type="KEGG" id="scas:SACC_23580"/>
<dbReference type="GeneID" id="68867082"/>
<evidence type="ECO:0000313" key="3">
    <source>
        <dbReference type="Proteomes" id="UP001319921"/>
    </source>
</evidence>
<accession>A0AAQ4CU60</accession>
<dbReference type="Proteomes" id="UP001319921">
    <property type="component" value="Chromosome"/>
</dbReference>
<organism evidence="2 3">
    <name type="scientific">Saccharolobus caldissimus</name>
    <dbReference type="NCBI Taxonomy" id="1702097"/>
    <lineage>
        <taxon>Archaea</taxon>
        <taxon>Thermoproteota</taxon>
        <taxon>Thermoprotei</taxon>
        <taxon>Sulfolobales</taxon>
        <taxon>Sulfolobaceae</taxon>
        <taxon>Saccharolobus</taxon>
    </lineage>
</organism>
<dbReference type="Gene3D" id="1.20.120.330">
    <property type="entry name" value="Nucleotidyltransferases domain 2"/>
    <property type="match status" value="1"/>
</dbReference>
<dbReference type="SUPFAM" id="SSF81593">
    <property type="entry name" value="Nucleotidyltransferase substrate binding subunit/domain"/>
    <property type="match status" value="1"/>
</dbReference>
<proteinExistence type="predicted"/>
<evidence type="ECO:0000259" key="1">
    <source>
        <dbReference type="PROSITE" id="PS50910"/>
    </source>
</evidence>
<keyword evidence="3" id="KW-1185">Reference proteome</keyword>
<name>A0AAQ4CU60_9CREN</name>
<sequence length="129" mass="15202">MNLDSLYERAYNFLNASKFNFLHGFYEVSVIAAEEALYMLLNASLLKLGIDIPWYLDFDGLLRILAKYTNNIALEEIRIKEKEMIRTLTDIRIRMGYSIPLEMDKEKTEKILNFTEKIFSLLGRNFFKS</sequence>